<keyword evidence="1" id="KW-0862">Zinc</keyword>
<dbReference type="Proteomes" id="UP000613177">
    <property type="component" value="Unassembled WGS sequence"/>
</dbReference>
<keyword evidence="5" id="KW-1185">Reference proteome</keyword>
<dbReference type="SMART" id="SM00355">
    <property type="entry name" value="ZnF_C2H2"/>
    <property type="match status" value="4"/>
</dbReference>
<keyword evidence="1" id="KW-0479">Metal-binding</keyword>
<dbReference type="InterPro" id="IPR013087">
    <property type="entry name" value="Znf_C2H2_type"/>
</dbReference>
<proteinExistence type="predicted"/>
<feature type="region of interest" description="Disordered" evidence="2">
    <location>
        <begin position="187"/>
        <end position="207"/>
    </location>
</feature>
<gene>
    <name evidence="4" type="ORF">INT48_003576</name>
</gene>
<dbReference type="PROSITE" id="PS50157">
    <property type="entry name" value="ZINC_FINGER_C2H2_2"/>
    <property type="match status" value="1"/>
</dbReference>
<dbReference type="AlphaFoldDB" id="A0A8H7SNZ7"/>
<name>A0A8H7SNZ7_9FUNG</name>
<comment type="caution">
    <text evidence="4">The sequence shown here is derived from an EMBL/GenBank/DDBJ whole genome shotgun (WGS) entry which is preliminary data.</text>
</comment>
<protein>
    <recommendedName>
        <fullName evidence="3">C2H2-type domain-containing protein</fullName>
    </recommendedName>
</protein>
<dbReference type="EMBL" id="JAEPRE010000138">
    <property type="protein sequence ID" value="KAG2231721.1"/>
    <property type="molecule type" value="Genomic_DNA"/>
</dbReference>
<accession>A0A8H7SNZ7</accession>
<organism evidence="4 5">
    <name type="scientific">Thamnidium elegans</name>
    <dbReference type="NCBI Taxonomy" id="101142"/>
    <lineage>
        <taxon>Eukaryota</taxon>
        <taxon>Fungi</taxon>
        <taxon>Fungi incertae sedis</taxon>
        <taxon>Mucoromycota</taxon>
        <taxon>Mucoromycotina</taxon>
        <taxon>Mucoromycetes</taxon>
        <taxon>Mucorales</taxon>
        <taxon>Mucorineae</taxon>
        <taxon>Mucoraceae</taxon>
        <taxon>Thamnidium</taxon>
    </lineage>
</organism>
<dbReference type="PROSITE" id="PS00028">
    <property type="entry name" value="ZINC_FINGER_C2H2_1"/>
    <property type="match status" value="4"/>
</dbReference>
<keyword evidence="1" id="KW-0863">Zinc-finger</keyword>
<evidence type="ECO:0000313" key="4">
    <source>
        <dbReference type="EMBL" id="KAG2231721.1"/>
    </source>
</evidence>
<evidence type="ECO:0000259" key="3">
    <source>
        <dbReference type="PROSITE" id="PS50157"/>
    </source>
</evidence>
<sequence>MALPSPSDLIPDANDQNNYCSTCDKTFTKRHNYLSHLSCSHLDKMSELYRGIDCKSPVMHRYCADCQKVFLSKIFYQIHLDKIHDIKPSKPHKSLPGADDPDVNDPKNYCSSCDKTYFNKRKYRRHLIEVHNLILPSKAQPRVKASNTKPVVDNLKNYCNVCNRVYKPMESYRCHMFRYHHIATRPTESLSSHVNRNKVPNPWHHAT</sequence>
<evidence type="ECO:0000256" key="2">
    <source>
        <dbReference type="SAM" id="MobiDB-lite"/>
    </source>
</evidence>
<reference evidence="4" key="1">
    <citation type="submission" date="2021-01" db="EMBL/GenBank/DDBJ databases">
        <title>Metabolic potential, ecology and presence of endohyphal bacteria is reflected in genomic diversity of Mucoromycotina.</title>
        <authorList>
            <person name="Muszewska A."/>
            <person name="Okrasinska A."/>
            <person name="Steczkiewicz K."/>
            <person name="Drgas O."/>
            <person name="Orlowska M."/>
            <person name="Perlinska-Lenart U."/>
            <person name="Aleksandrzak-Piekarczyk T."/>
            <person name="Szatraj K."/>
            <person name="Zielenkiewicz U."/>
            <person name="Pilsyk S."/>
            <person name="Malc E."/>
            <person name="Mieczkowski P."/>
            <person name="Kruszewska J.S."/>
            <person name="Biernat P."/>
            <person name="Pawlowska J."/>
        </authorList>
    </citation>
    <scope>NUCLEOTIDE SEQUENCE</scope>
    <source>
        <strain evidence="4">WA0000018081</strain>
    </source>
</reference>
<evidence type="ECO:0000256" key="1">
    <source>
        <dbReference type="PROSITE-ProRule" id="PRU00042"/>
    </source>
</evidence>
<dbReference type="Pfam" id="PF12874">
    <property type="entry name" value="zf-met"/>
    <property type="match status" value="1"/>
</dbReference>
<dbReference type="GO" id="GO:0008270">
    <property type="term" value="F:zinc ion binding"/>
    <property type="evidence" value="ECO:0007669"/>
    <property type="project" value="UniProtKB-KW"/>
</dbReference>
<feature type="domain" description="C2H2-type" evidence="3">
    <location>
        <begin position="18"/>
        <end position="46"/>
    </location>
</feature>
<evidence type="ECO:0000313" key="5">
    <source>
        <dbReference type="Proteomes" id="UP000613177"/>
    </source>
</evidence>